<dbReference type="PANTHER" id="PTHR12110:SF41">
    <property type="entry name" value="INOSOSE DEHYDRATASE"/>
    <property type="match status" value="1"/>
</dbReference>
<proteinExistence type="predicted"/>
<evidence type="ECO:0000259" key="1">
    <source>
        <dbReference type="Pfam" id="PF01261"/>
    </source>
</evidence>
<comment type="caution">
    <text evidence="2">The sequence shown here is derived from an EMBL/GenBank/DDBJ whole genome shotgun (WGS) entry which is preliminary data.</text>
</comment>
<keyword evidence="2" id="KW-0413">Isomerase</keyword>
<dbReference type="Gene3D" id="3.20.20.150">
    <property type="entry name" value="Divalent-metal-dependent TIM barrel enzymes"/>
    <property type="match status" value="1"/>
</dbReference>
<dbReference type="Proteomes" id="UP000660611">
    <property type="component" value="Unassembled WGS sequence"/>
</dbReference>
<keyword evidence="3" id="KW-1185">Reference proteome</keyword>
<dbReference type="Pfam" id="PF01261">
    <property type="entry name" value="AP_endonuc_2"/>
    <property type="match status" value="1"/>
</dbReference>
<dbReference type="RefSeq" id="WP_203849687.1">
    <property type="nucleotide sequence ID" value="NZ_BAAAVW010000021.1"/>
</dbReference>
<dbReference type="PANTHER" id="PTHR12110">
    <property type="entry name" value="HYDROXYPYRUVATE ISOMERASE"/>
    <property type="match status" value="1"/>
</dbReference>
<organism evidence="2 3">
    <name type="scientific">Dactylosporangium siamense</name>
    <dbReference type="NCBI Taxonomy" id="685454"/>
    <lineage>
        <taxon>Bacteria</taxon>
        <taxon>Bacillati</taxon>
        <taxon>Actinomycetota</taxon>
        <taxon>Actinomycetes</taxon>
        <taxon>Micromonosporales</taxon>
        <taxon>Micromonosporaceae</taxon>
        <taxon>Dactylosporangium</taxon>
    </lineage>
</organism>
<dbReference type="InterPro" id="IPR013022">
    <property type="entry name" value="Xyl_isomerase-like_TIM-brl"/>
</dbReference>
<dbReference type="InterPro" id="IPR050312">
    <property type="entry name" value="IolE/XylAMocC-like"/>
</dbReference>
<dbReference type="SUPFAM" id="SSF51658">
    <property type="entry name" value="Xylose isomerase-like"/>
    <property type="match status" value="1"/>
</dbReference>
<reference evidence="2" key="1">
    <citation type="submission" date="2021-01" db="EMBL/GenBank/DDBJ databases">
        <title>Whole genome shotgun sequence of Dactylosporangium siamense NBRC 106093.</title>
        <authorList>
            <person name="Komaki H."/>
            <person name="Tamura T."/>
        </authorList>
    </citation>
    <scope>NUCLEOTIDE SEQUENCE</scope>
    <source>
        <strain evidence="2">NBRC 106093</strain>
    </source>
</reference>
<evidence type="ECO:0000313" key="3">
    <source>
        <dbReference type="Proteomes" id="UP000660611"/>
    </source>
</evidence>
<protein>
    <submittedName>
        <fullName evidence="2">Xylose isomerase</fullName>
    </submittedName>
</protein>
<gene>
    <name evidence="2" type="ORF">Dsi01nite_060140</name>
</gene>
<dbReference type="InterPro" id="IPR036237">
    <property type="entry name" value="Xyl_isomerase-like_sf"/>
</dbReference>
<feature type="domain" description="Xylose isomerase-like TIM barrel" evidence="1">
    <location>
        <begin position="24"/>
        <end position="213"/>
    </location>
</feature>
<dbReference type="GO" id="GO:0016853">
    <property type="term" value="F:isomerase activity"/>
    <property type="evidence" value="ECO:0007669"/>
    <property type="project" value="UniProtKB-KW"/>
</dbReference>
<dbReference type="AlphaFoldDB" id="A0A919PT94"/>
<name>A0A919PT94_9ACTN</name>
<evidence type="ECO:0000313" key="2">
    <source>
        <dbReference type="EMBL" id="GIG47973.1"/>
    </source>
</evidence>
<accession>A0A919PT94</accession>
<dbReference type="EMBL" id="BONQ01000091">
    <property type="protein sequence ID" value="GIG47973.1"/>
    <property type="molecule type" value="Genomic_DNA"/>
</dbReference>
<sequence length="246" mass="26290">MPRSPALQLYTLRDAVGEDLRGTLRRVAAMGYREIELFGFVDRAEEMADALRETGLTAPAAHAWLIDNPEPAGTIEIAAGLGVEILVDPYTPAERWADAASIARTAERLNALARVARGTGVAIGYHNHVWELSSSVDGRHGLEVLAASLDPDVVLEVDTYWAAVGGADVPALLQRLGDRVRLLHIKDGPVTPDAELQQPVGSGRMPVEAILAAAPQARPIVELDAFQGDLFEAVETSLRHLSGIAA</sequence>